<dbReference type="PANTHER" id="PTHR37316">
    <property type="entry name" value="TEICHOIC ACID GLYCEROL-PHOSPHATE PRIMASE"/>
    <property type="match status" value="1"/>
</dbReference>
<reference evidence="1 2" key="1">
    <citation type="submission" date="2020-08" db="EMBL/GenBank/DDBJ databases">
        <title>Genome public.</title>
        <authorList>
            <person name="Liu C."/>
            <person name="Sun Q."/>
        </authorList>
    </citation>
    <scope>NUCLEOTIDE SEQUENCE [LARGE SCALE GENOMIC DNA]</scope>
    <source>
        <strain evidence="1 2">3_YM_SP_D4_24.mj</strain>
    </source>
</reference>
<evidence type="ECO:0000313" key="1">
    <source>
        <dbReference type="EMBL" id="MBC8627663.1"/>
    </source>
</evidence>
<dbReference type="InterPro" id="IPR043148">
    <property type="entry name" value="TagF_C"/>
</dbReference>
<dbReference type="SUPFAM" id="SSF53756">
    <property type="entry name" value="UDP-Glycosyltransferase/glycogen phosphorylase"/>
    <property type="match status" value="1"/>
</dbReference>
<dbReference type="InterPro" id="IPR007554">
    <property type="entry name" value="Glycerophosphate_synth"/>
</dbReference>
<keyword evidence="2" id="KW-1185">Reference proteome</keyword>
<name>A0ABR7P8M5_9FIRM</name>
<dbReference type="RefSeq" id="WP_117455304.1">
    <property type="nucleotide sequence ID" value="NZ_JACRTP010000001.1"/>
</dbReference>
<sequence length="402" mass="47602">MSRFLEKLEFVKPADLVSGLKMLVSIPYAACLKKKRKQMWLVCEEYNEARDNGYWLYKYIRKAHPEQDVVYAINKESVDYEKIKNLGEVIQYGSIKHWAYYLAASINISSQKGGKPNAAVCYLLEVYGILKNTRVFLQHGVIENDLPFLHYENTKMRMFITTAPREHQFICEKFGYPDGWVKCVGIARLDGLHDAKVKKNQILVMPTWRKWISVPSSVSATLDDMSSFEATEYCKRWMEVLRSSEIEEWLANAGMELVFYPHRNMQKFISFFKTESKHVKIADWEHYDVQQLLKESAFLITDYSSIFNDFAYMRKPMIYYQFDNEKFRKAQYEEGYFSFKEDGFGPVCETFEELKTALKRAIDENLKNPEVYLNREKEFFTIWDTDNCKRNYEEIKKLQESL</sequence>
<dbReference type="PANTHER" id="PTHR37316:SF3">
    <property type="entry name" value="TEICHOIC ACID GLYCEROL-PHOSPHATE TRANSFERASE"/>
    <property type="match status" value="1"/>
</dbReference>
<dbReference type="Proteomes" id="UP000661649">
    <property type="component" value="Unassembled WGS sequence"/>
</dbReference>
<protein>
    <submittedName>
        <fullName evidence="1">CDP-glycerol glycerophosphotransferase family protein</fullName>
    </submittedName>
</protein>
<dbReference type="Pfam" id="PF04464">
    <property type="entry name" value="Glyphos_transf"/>
    <property type="match status" value="1"/>
</dbReference>
<proteinExistence type="predicted"/>
<accession>A0ABR7P8M5</accession>
<organism evidence="1 2">
    <name type="scientific">Blautia stercoris</name>
    <dbReference type="NCBI Taxonomy" id="871664"/>
    <lineage>
        <taxon>Bacteria</taxon>
        <taxon>Bacillati</taxon>
        <taxon>Bacillota</taxon>
        <taxon>Clostridia</taxon>
        <taxon>Lachnospirales</taxon>
        <taxon>Lachnospiraceae</taxon>
        <taxon>Blautia</taxon>
    </lineage>
</organism>
<dbReference type="InterPro" id="IPR051612">
    <property type="entry name" value="Teichoic_Acid_Biosynth"/>
</dbReference>
<dbReference type="Gene3D" id="3.40.50.12580">
    <property type="match status" value="1"/>
</dbReference>
<dbReference type="EMBL" id="JACRTP010000001">
    <property type="protein sequence ID" value="MBC8627663.1"/>
    <property type="molecule type" value="Genomic_DNA"/>
</dbReference>
<evidence type="ECO:0000313" key="2">
    <source>
        <dbReference type="Proteomes" id="UP000661649"/>
    </source>
</evidence>
<comment type="caution">
    <text evidence="1">The sequence shown here is derived from an EMBL/GenBank/DDBJ whole genome shotgun (WGS) entry which is preliminary data.</text>
</comment>
<gene>
    <name evidence="1" type="ORF">H8712_03335</name>
</gene>